<proteinExistence type="predicted"/>
<feature type="non-terminal residue" evidence="1">
    <location>
        <position position="234"/>
    </location>
</feature>
<protein>
    <submittedName>
        <fullName evidence="1">Uncharacterized protein</fullName>
    </submittedName>
</protein>
<reference evidence="1" key="1">
    <citation type="submission" date="2018-05" db="EMBL/GenBank/DDBJ databases">
        <authorList>
            <person name="Lanie J.A."/>
            <person name="Ng W.-L."/>
            <person name="Kazmierczak K.M."/>
            <person name="Andrzejewski T.M."/>
            <person name="Davidsen T.M."/>
            <person name="Wayne K.J."/>
            <person name="Tettelin H."/>
            <person name="Glass J.I."/>
            <person name="Rusch D."/>
            <person name="Podicherti R."/>
            <person name="Tsui H.-C.T."/>
            <person name="Winkler M.E."/>
        </authorList>
    </citation>
    <scope>NUCLEOTIDE SEQUENCE</scope>
</reference>
<dbReference type="EMBL" id="UINC01109448">
    <property type="protein sequence ID" value="SVC76284.1"/>
    <property type="molecule type" value="Genomic_DNA"/>
</dbReference>
<sequence length="234" mass="25626">MMRQFTLAITLLCFVALGRAQTFESAATSAKSDLAKALAELSELEKKIADEKIPLARQLNTLESEVIAKRREHTDAKRLQDRKSVNLGKLKAEEKAFTDQNDYLRKTLLEEYIRRFETRIHASEKEQYQSIVKTARETNENPSSPAESVFTGQLIVVQAALDRLGNLLGGHTYDGTALNAEGIAERGKFAMIGPLVVFAGNDGKAGLAEQLRGSTDATLVNIGPEHQAGIIAVT</sequence>
<evidence type="ECO:0000313" key="1">
    <source>
        <dbReference type="EMBL" id="SVC76284.1"/>
    </source>
</evidence>
<organism evidence="1">
    <name type="scientific">marine metagenome</name>
    <dbReference type="NCBI Taxonomy" id="408172"/>
    <lineage>
        <taxon>unclassified sequences</taxon>
        <taxon>metagenomes</taxon>
        <taxon>ecological metagenomes</taxon>
    </lineage>
</organism>
<accession>A0A382PSH4</accession>
<gene>
    <name evidence="1" type="ORF">METZ01_LOCUS329138</name>
</gene>
<dbReference type="AlphaFoldDB" id="A0A382PSH4"/>
<name>A0A382PSH4_9ZZZZ</name>